<evidence type="ECO:0000256" key="4">
    <source>
        <dbReference type="ARBA" id="ARBA00022679"/>
    </source>
</evidence>
<feature type="transmembrane region" description="Helical" evidence="6">
    <location>
        <begin position="20"/>
        <end position="41"/>
    </location>
</feature>
<dbReference type="GO" id="GO:0016757">
    <property type="term" value="F:glycosyltransferase activity"/>
    <property type="evidence" value="ECO:0007669"/>
    <property type="project" value="UniProtKB-KW"/>
</dbReference>
<evidence type="ECO:0000256" key="3">
    <source>
        <dbReference type="ARBA" id="ARBA00022676"/>
    </source>
</evidence>
<reference evidence="8" key="1">
    <citation type="submission" date="2009-07" db="EMBL/GenBank/DDBJ databases">
        <title>Complete sequence of Geobacter sp. M21.</title>
        <authorList>
            <consortium name="US DOE Joint Genome Institute"/>
            <person name="Lucas S."/>
            <person name="Copeland A."/>
            <person name="Lapidus A."/>
            <person name="Glavina del Rio T."/>
            <person name="Dalin E."/>
            <person name="Tice H."/>
            <person name="Bruce D."/>
            <person name="Goodwin L."/>
            <person name="Pitluck S."/>
            <person name="Saunders E."/>
            <person name="Brettin T."/>
            <person name="Detter J.C."/>
            <person name="Han C."/>
            <person name="Larimer F."/>
            <person name="Land M."/>
            <person name="Hauser L."/>
            <person name="Kyrpides N."/>
            <person name="Ovchinnikova G."/>
            <person name="Lovley D."/>
        </authorList>
    </citation>
    <scope>NUCLEOTIDE SEQUENCE [LARGE SCALE GENOMIC DNA]</scope>
    <source>
        <strain evidence="8">M21</strain>
    </source>
</reference>
<evidence type="ECO:0000256" key="5">
    <source>
        <dbReference type="ARBA" id="ARBA00023136"/>
    </source>
</evidence>
<dbReference type="CDD" id="cd00761">
    <property type="entry name" value="Glyco_tranf_GTA_type"/>
    <property type="match status" value="1"/>
</dbReference>
<feature type="transmembrane region" description="Helical" evidence="6">
    <location>
        <begin position="315"/>
        <end position="343"/>
    </location>
</feature>
<dbReference type="CAZy" id="GT2">
    <property type="family name" value="Glycosyltransferase Family 2"/>
</dbReference>
<dbReference type="KEGG" id="gem:GM21_1665"/>
<feature type="transmembrane region" description="Helical" evidence="6">
    <location>
        <begin position="190"/>
        <end position="207"/>
    </location>
</feature>
<accession>C6E5W1</accession>
<feature type="domain" description="Glycosyltransferase 2-like" evidence="7">
    <location>
        <begin position="65"/>
        <end position="235"/>
    </location>
</feature>
<dbReference type="InterPro" id="IPR001173">
    <property type="entry name" value="Glyco_trans_2-like"/>
</dbReference>
<keyword evidence="4 8" id="KW-0808">Transferase</keyword>
<dbReference type="InterPro" id="IPR029044">
    <property type="entry name" value="Nucleotide-diphossugar_trans"/>
</dbReference>
<protein>
    <submittedName>
        <fullName evidence="8">Glycosyl transferase family 2</fullName>
    </submittedName>
</protein>
<dbReference type="SUPFAM" id="SSF53448">
    <property type="entry name" value="Nucleotide-diphospho-sugar transferases"/>
    <property type="match status" value="1"/>
</dbReference>
<keyword evidence="6" id="KW-0812">Transmembrane</keyword>
<dbReference type="Pfam" id="PF00535">
    <property type="entry name" value="Glycos_transf_2"/>
    <property type="match status" value="1"/>
</dbReference>
<evidence type="ECO:0000256" key="2">
    <source>
        <dbReference type="ARBA" id="ARBA00022475"/>
    </source>
</evidence>
<comment type="subcellular location">
    <subcellularLocation>
        <location evidence="1">Cell membrane</location>
    </subcellularLocation>
</comment>
<sequence length="401" mass="45195">MALWRGPPHNSCDSAHLAMNILFLIAAATLTLTCLAGLEVVTGARRVKALREMDPGMATNLPLVSIVVAARNEERNIREALQSLFDLDYPDYELIVVDDRSDDETGCILERMSRERQRLRVIHVESLPQDWLGKNHALWVGSRLARGEYLLFTDADIVMEPTVLTRAVMFMRKHRLDHLAATPSLRMPSLFLDMFGASFIIFFSLFARPWKARDPKSRCHIGIGAFNMLRADAYRGIGGHEAIRLRPDDDIKLGKLIKKAGLRQEAAYAPEFLFVEWYASVGEVVRGLEKNAFAGTDYSVPLVLAGVLGQTVCGIWPFLAIFLTGGAVQAMYLATVLVTLMVVADSARFHRSRPWYAIAYPLTSALFVYILMRTMLLNLWQGGIYWRGTFYPLKELKKNRV</sequence>
<evidence type="ECO:0000313" key="8">
    <source>
        <dbReference type="EMBL" id="ACT17720.1"/>
    </source>
</evidence>
<keyword evidence="6" id="KW-1133">Transmembrane helix</keyword>
<name>C6E5W1_GEOSM</name>
<dbReference type="HOGENOM" id="CLU_038143_0_0_7"/>
<feature type="transmembrane region" description="Helical" evidence="6">
    <location>
        <begin position="355"/>
        <end position="372"/>
    </location>
</feature>
<dbReference type="EMBL" id="CP001661">
    <property type="protein sequence ID" value="ACT17720.1"/>
    <property type="molecule type" value="Genomic_DNA"/>
</dbReference>
<evidence type="ECO:0000256" key="1">
    <source>
        <dbReference type="ARBA" id="ARBA00004236"/>
    </source>
</evidence>
<dbReference type="eggNOG" id="COG1215">
    <property type="taxonomic scope" value="Bacteria"/>
</dbReference>
<proteinExistence type="predicted"/>
<gene>
    <name evidence="8" type="ordered locus">GM21_1665</name>
</gene>
<dbReference type="GO" id="GO:0005886">
    <property type="term" value="C:plasma membrane"/>
    <property type="evidence" value="ECO:0007669"/>
    <property type="project" value="UniProtKB-SubCell"/>
</dbReference>
<dbReference type="AlphaFoldDB" id="C6E5W1"/>
<organism evidence="8">
    <name type="scientific">Geobacter sp. (strain M21)</name>
    <dbReference type="NCBI Taxonomy" id="443144"/>
    <lineage>
        <taxon>Bacteria</taxon>
        <taxon>Pseudomonadati</taxon>
        <taxon>Thermodesulfobacteriota</taxon>
        <taxon>Desulfuromonadia</taxon>
        <taxon>Geobacterales</taxon>
        <taxon>Geobacteraceae</taxon>
        <taxon>Geobacter</taxon>
    </lineage>
</organism>
<dbReference type="Gene3D" id="3.90.550.10">
    <property type="entry name" value="Spore Coat Polysaccharide Biosynthesis Protein SpsA, Chain A"/>
    <property type="match status" value="1"/>
</dbReference>
<evidence type="ECO:0000256" key="6">
    <source>
        <dbReference type="SAM" id="Phobius"/>
    </source>
</evidence>
<keyword evidence="5 6" id="KW-0472">Membrane</keyword>
<evidence type="ECO:0000259" key="7">
    <source>
        <dbReference type="Pfam" id="PF00535"/>
    </source>
</evidence>
<keyword evidence="3" id="KW-0328">Glycosyltransferase</keyword>
<dbReference type="PANTHER" id="PTHR43646">
    <property type="entry name" value="GLYCOSYLTRANSFERASE"/>
    <property type="match status" value="1"/>
</dbReference>
<dbReference type="PANTHER" id="PTHR43646:SF2">
    <property type="entry name" value="GLYCOSYLTRANSFERASE 2-LIKE DOMAIN-CONTAINING PROTEIN"/>
    <property type="match status" value="1"/>
</dbReference>
<keyword evidence="2" id="KW-1003">Cell membrane</keyword>
<dbReference type="STRING" id="443144.GM21_1665"/>